<comment type="caution">
    <text evidence="1">The sequence shown here is derived from an EMBL/GenBank/DDBJ whole genome shotgun (WGS) entry which is preliminary data.</text>
</comment>
<organism evidence="1 2">
    <name type="scientific">Pseudidiomarina atlantica</name>
    <dbReference type="NCBI Taxonomy" id="1517416"/>
    <lineage>
        <taxon>Bacteria</taxon>
        <taxon>Pseudomonadati</taxon>
        <taxon>Pseudomonadota</taxon>
        <taxon>Gammaproteobacteria</taxon>
        <taxon>Alteromonadales</taxon>
        <taxon>Idiomarinaceae</taxon>
        <taxon>Pseudidiomarina</taxon>
    </lineage>
</organism>
<reference evidence="1 2" key="1">
    <citation type="submission" date="2014-06" db="EMBL/GenBank/DDBJ databases">
        <title>Draft genome sequence of Idiomarina sp. MCCC 1A10513.</title>
        <authorList>
            <person name="Du J."/>
            <person name="Lai Q."/>
            <person name="Shao Z."/>
        </authorList>
    </citation>
    <scope>NUCLEOTIDE SEQUENCE [LARGE SCALE GENOMIC DNA]</scope>
    <source>
        <strain evidence="1 2">MCCC 1A10513</strain>
    </source>
</reference>
<name>A0A094IQQ3_9GAMM</name>
<protein>
    <submittedName>
        <fullName evidence="1">Uncharacterized protein</fullName>
    </submittedName>
</protein>
<keyword evidence="2" id="KW-1185">Reference proteome</keyword>
<evidence type="ECO:0000313" key="1">
    <source>
        <dbReference type="EMBL" id="KFZ28184.1"/>
    </source>
</evidence>
<dbReference type="RefSeq" id="WP_034733686.1">
    <property type="nucleotide sequence ID" value="NZ_JPIN01000012.1"/>
</dbReference>
<accession>A0A094IQQ3</accession>
<dbReference type="AlphaFoldDB" id="A0A094IQQ3"/>
<dbReference type="OrthoDB" id="6241231at2"/>
<dbReference type="EMBL" id="JPIN01000012">
    <property type="protein sequence ID" value="KFZ28184.1"/>
    <property type="molecule type" value="Genomic_DNA"/>
</dbReference>
<gene>
    <name evidence="1" type="ORF">IDAT_11455</name>
</gene>
<proteinExistence type="predicted"/>
<dbReference type="Proteomes" id="UP000053718">
    <property type="component" value="Unassembled WGS sequence"/>
</dbReference>
<evidence type="ECO:0000313" key="2">
    <source>
        <dbReference type="Proteomes" id="UP000053718"/>
    </source>
</evidence>
<sequence length="147" mass="16720">MINLLAVIVLSLAITSSSELETVEIYYKGFWSHSPFPAPLEELKHDYILSVHSTKTSVPTKYLSILTDDFQPIKRRATSVEYVFYFVERNQAGVVVREVAGTHESLFDLTHGTYKEISESERILLNNYIKAVSKDSSDFLPYKNHGS</sequence>